<dbReference type="GO" id="GO:0030866">
    <property type="term" value="P:cortical actin cytoskeleton organization"/>
    <property type="evidence" value="ECO:0007669"/>
    <property type="project" value="TreeGrafter"/>
</dbReference>
<feature type="region of interest" description="Disordered" evidence="3">
    <location>
        <begin position="112"/>
        <end position="146"/>
    </location>
</feature>
<proteinExistence type="inferred from homology"/>
<keyword evidence="4" id="KW-1133">Transmembrane helix</keyword>
<dbReference type="SMART" id="SM01140">
    <property type="entry name" value="Drf_GBD"/>
    <property type="match status" value="1"/>
</dbReference>
<evidence type="ECO:0000256" key="4">
    <source>
        <dbReference type="SAM" id="Phobius"/>
    </source>
</evidence>
<dbReference type="InterPro" id="IPR014768">
    <property type="entry name" value="GBD/FH3_dom"/>
</dbReference>
<sequence length="669" mass="76420">MDLPPQKAKILRGYDFSKKWELVCDQEKFIEQGSPKLYLDKLRSYLDPKGSKKKKKSTPDDRSTVVLRHLEISLRTNSIDWVREFLNDENKGLETLVRYLQYIQDTRGFQPLSDRSSLSDSLPGSSTPKSGDSLKRFRSTPTSRNLLGDPEDDIHICIQCLRAIMNNTHGLNVVFNDSEAIYCLVKSILHPSLRTKALVLILLAAICLVNGGHALITRAFDRFRREFNEERRFQTLFSYFKDYEHFHVDFMVACMQFINIIVNSVENMNYRVFLQEEFRMLGFNDYLEKLKLTECEGLLVQINAYCENIYNVDQLLEDSEQKIQLLQRVEEIETELSCAHDKNVELEVEYAARLKVLDCRLSEVIEERDHFMNLHKKSDSELTTLRKTLNEKEQEVQKQAVKLEDAMKELTLLHKSKTSRPPSIVANDISTQVPPPPPPPLAANGFPSFSPNNPSLPTPNTGNMTIKRRIQTKYKLPTLNWVALRPNQVKGTVFSELDDEIVSSKIDFDAFEELFKLGPGLMKDENVSNNKLNVSNGGNPQATATIKKKSLLDTKRLQNLGITKRKLAMEPAAIMKALNSFDLSALSAEKVEILLRIIPTAEEIKSYKEYEQSKQPMDMLCEEDIFMIGLSRIERLSQKLQIMSFMGNFSDSVSTILPVLDSVIAAAES</sequence>
<feature type="coiled-coil region" evidence="2">
    <location>
        <begin position="375"/>
        <end position="413"/>
    </location>
</feature>
<dbReference type="Pfam" id="PF06367">
    <property type="entry name" value="Drf_FH3"/>
    <property type="match status" value="1"/>
</dbReference>
<dbReference type="GO" id="GO:0051015">
    <property type="term" value="F:actin filament binding"/>
    <property type="evidence" value="ECO:0007669"/>
    <property type="project" value="TreeGrafter"/>
</dbReference>
<dbReference type="PROSITE" id="PS51444">
    <property type="entry name" value="FH2"/>
    <property type="match status" value="1"/>
</dbReference>
<accession>A0A1Y3ENU4</accession>
<feature type="domain" description="FH2" evidence="6">
    <location>
        <begin position="466"/>
        <end position="669"/>
    </location>
</feature>
<evidence type="ECO:0000313" key="8">
    <source>
        <dbReference type="Proteomes" id="UP000243006"/>
    </source>
</evidence>
<feature type="transmembrane region" description="Helical" evidence="4">
    <location>
        <begin position="197"/>
        <end position="216"/>
    </location>
</feature>
<dbReference type="AlphaFoldDB" id="A0A1Y3ENU4"/>
<dbReference type="GO" id="GO:0008360">
    <property type="term" value="P:regulation of cell shape"/>
    <property type="evidence" value="ECO:0007669"/>
    <property type="project" value="TreeGrafter"/>
</dbReference>
<evidence type="ECO:0000256" key="2">
    <source>
        <dbReference type="SAM" id="Coils"/>
    </source>
</evidence>
<keyword evidence="4" id="KW-0812">Transmembrane</keyword>
<comment type="caution">
    <text evidence="7">The sequence shown here is derived from an EMBL/GenBank/DDBJ whole genome shotgun (WGS) entry which is preliminary data.</text>
</comment>
<dbReference type="PANTHER" id="PTHR45857">
    <property type="entry name" value="FORMIN-LIKE PROTEIN"/>
    <property type="match status" value="1"/>
</dbReference>
<evidence type="ECO:0000259" key="6">
    <source>
        <dbReference type="PROSITE" id="PS51444"/>
    </source>
</evidence>
<dbReference type="SMART" id="SM01139">
    <property type="entry name" value="Drf_FH3"/>
    <property type="match status" value="1"/>
</dbReference>
<dbReference type="InterPro" id="IPR016024">
    <property type="entry name" value="ARM-type_fold"/>
</dbReference>
<dbReference type="Pfam" id="PF06371">
    <property type="entry name" value="Drf_GBD"/>
    <property type="match status" value="1"/>
</dbReference>
<feature type="compositionally biased region" description="Low complexity" evidence="3">
    <location>
        <begin position="112"/>
        <end position="126"/>
    </location>
</feature>
<dbReference type="PROSITE" id="PS51232">
    <property type="entry name" value="GBD_FH3"/>
    <property type="match status" value="1"/>
</dbReference>
<evidence type="ECO:0000256" key="3">
    <source>
        <dbReference type="SAM" id="MobiDB-lite"/>
    </source>
</evidence>
<dbReference type="InterPro" id="IPR015425">
    <property type="entry name" value="FH2_Formin"/>
</dbReference>
<evidence type="ECO:0000256" key="1">
    <source>
        <dbReference type="ARBA" id="ARBA00023449"/>
    </source>
</evidence>
<gene>
    <name evidence="7" type="ORF">D917_00150</name>
</gene>
<protein>
    <submittedName>
        <fullName evidence="7">Diaphanous FH3 domain protein</fullName>
    </submittedName>
</protein>
<dbReference type="InterPro" id="IPR043592">
    <property type="entry name" value="FMNL_animal"/>
</dbReference>
<dbReference type="GO" id="GO:0016477">
    <property type="term" value="P:cell migration"/>
    <property type="evidence" value="ECO:0007669"/>
    <property type="project" value="TreeGrafter"/>
</dbReference>
<dbReference type="GO" id="GO:0031267">
    <property type="term" value="F:small GTPase binding"/>
    <property type="evidence" value="ECO:0007669"/>
    <property type="project" value="InterPro"/>
</dbReference>
<keyword evidence="2" id="KW-0175">Coiled coil</keyword>
<dbReference type="Gene3D" id="1.20.58.2220">
    <property type="entry name" value="Formin, FH2 domain"/>
    <property type="match status" value="1"/>
</dbReference>
<dbReference type="EMBL" id="LVZM01006380">
    <property type="protein sequence ID" value="OUC46595.1"/>
    <property type="molecule type" value="Genomic_DNA"/>
</dbReference>
<dbReference type="InterPro" id="IPR010473">
    <property type="entry name" value="GTPase-bd"/>
</dbReference>
<evidence type="ECO:0000313" key="7">
    <source>
        <dbReference type="EMBL" id="OUC46595.1"/>
    </source>
</evidence>
<dbReference type="Gene3D" id="1.25.10.10">
    <property type="entry name" value="Leucine-rich Repeat Variant"/>
    <property type="match status" value="1"/>
</dbReference>
<dbReference type="InterPro" id="IPR011989">
    <property type="entry name" value="ARM-like"/>
</dbReference>
<keyword evidence="4" id="KW-0472">Membrane</keyword>
<dbReference type="SUPFAM" id="SSF48371">
    <property type="entry name" value="ARM repeat"/>
    <property type="match status" value="1"/>
</dbReference>
<evidence type="ECO:0000259" key="5">
    <source>
        <dbReference type="PROSITE" id="PS51232"/>
    </source>
</evidence>
<dbReference type="Proteomes" id="UP000243006">
    <property type="component" value="Unassembled WGS sequence"/>
</dbReference>
<dbReference type="GO" id="GO:0005829">
    <property type="term" value="C:cytosol"/>
    <property type="evidence" value="ECO:0007669"/>
    <property type="project" value="TreeGrafter"/>
</dbReference>
<dbReference type="PANTHER" id="PTHR45857:SF4">
    <property type="entry name" value="FORMIN-LIKE PROTEIN"/>
    <property type="match status" value="1"/>
</dbReference>
<dbReference type="InterPro" id="IPR042201">
    <property type="entry name" value="FH2_Formin_sf"/>
</dbReference>
<feature type="non-terminal residue" evidence="7">
    <location>
        <position position="669"/>
    </location>
</feature>
<reference evidence="7 8" key="1">
    <citation type="submission" date="2015-04" db="EMBL/GenBank/DDBJ databases">
        <title>Draft genome of the roundworm Trichinella nativa.</title>
        <authorList>
            <person name="Mitreva M."/>
        </authorList>
    </citation>
    <scope>NUCLEOTIDE SEQUENCE [LARGE SCALE GENOMIC DNA]</scope>
    <source>
        <strain evidence="7 8">ISS45</strain>
    </source>
</reference>
<feature type="domain" description="GBD/FH3" evidence="5">
    <location>
        <begin position="1"/>
        <end position="404"/>
    </location>
</feature>
<organism evidence="7 8">
    <name type="scientific">Trichinella nativa</name>
    <dbReference type="NCBI Taxonomy" id="6335"/>
    <lineage>
        <taxon>Eukaryota</taxon>
        <taxon>Metazoa</taxon>
        <taxon>Ecdysozoa</taxon>
        <taxon>Nematoda</taxon>
        <taxon>Enoplea</taxon>
        <taxon>Dorylaimia</taxon>
        <taxon>Trichinellida</taxon>
        <taxon>Trichinellidae</taxon>
        <taxon>Trichinella</taxon>
    </lineage>
</organism>
<name>A0A1Y3ENU4_9BILA</name>
<dbReference type="SUPFAM" id="SSF101447">
    <property type="entry name" value="Formin homology 2 domain (FH2 domain)"/>
    <property type="match status" value="1"/>
</dbReference>
<dbReference type="InterPro" id="IPR010472">
    <property type="entry name" value="FH3_dom"/>
</dbReference>
<comment type="similarity">
    <text evidence="1">Belongs to the formin homology family.</text>
</comment>
<dbReference type="Pfam" id="PF02181">
    <property type="entry name" value="FH2"/>
    <property type="match status" value="1"/>
</dbReference>